<keyword evidence="7" id="KW-1015">Disulfide bond</keyword>
<feature type="compositionally biased region" description="Pro residues" evidence="8">
    <location>
        <begin position="484"/>
        <end position="493"/>
    </location>
</feature>
<dbReference type="Pfam" id="PF07519">
    <property type="entry name" value="Tannase"/>
    <property type="match status" value="1"/>
</dbReference>
<keyword evidence="2" id="KW-0719">Serine esterase</keyword>
<evidence type="ECO:0000256" key="8">
    <source>
        <dbReference type="SAM" id="MobiDB-lite"/>
    </source>
</evidence>
<keyword evidence="6" id="KW-0106">Calcium</keyword>
<evidence type="ECO:0000256" key="3">
    <source>
        <dbReference type="ARBA" id="ARBA00022723"/>
    </source>
</evidence>
<keyword evidence="5 10" id="KW-0378">Hydrolase</keyword>
<keyword evidence="3" id="KW-0479">Metal-binding</keyword>
<evidence type="ECO:0000313" key="11">
    <source>
        <dbReference type="Proteomes" id="UP000811255"/>
    </source>
</evidence>
<dbReference type="InterPro" id="IPR011118">
    <property type="entry name" value="Tannase/feruloyl_esterase"/>
</dbReference>
<evidence type="ECO:0000256" key="7">
    <source>
        <dbReference type="ARBA" id="ARBA00023157"/>
    </source>
</evidence>
<comment type="similarity">
    <text evidence="1">Belongs to the tannase family.</text>
</comment>
<proteinExistence type="inferred from homology"/>
<dbReference type="PANTHER" id="PTHR33938:SF15">
    <property type="entry name" value="FERULOYL ESTERASE B-RELATED"/>
    <property type="match status" value="1"/>
</dbReference>
<evidence type="ECO:0000256" key="1">
    <source>
        <dbReference type="ARBA" id="ARBA00006249"/>
    </source>
</evidence>
<dbReference type="RefSeq" id="WP_214534344.1">
    <property type="nucleotide sequence ID" value="NZ_JAHFVK010000001.1"/>
</dbReference>
<protein>
    <submittedName>
        <fullName evidence="10">Tannase/feruloyl esterase family alpha/beta hydrolase</fullName>
    </submittedName>
</protein>
<feature type="region of interest" description="Disordered" evidence="8">
    <location>
        <begin position="476"/>
        <end position="497"/>
    </location>
</feature>
<evidence type="ECO:0000256" key="6">
    <source>
        <dbReference type="ARBA" id="ARBA00022837"/>
    </source>
</evidence>
<evidence type="ECO:0000256" key="2">
    <source>
        <dbReference type="ARBA" id="ARBA00022487"/>
    </source>
</evidence>
<evidence type="ECO:0000256" key="9">
    <source>
        <dbReference type="SAM" id="SignalP"/>
    </source>
</evidence>
<dbReference type="InterPro" id="IPR029058">
    <property type="entry name" value="AB_hydrolase_fold"/>
</dbReference>
<dbReference type="Gene3D" id="3.40.50.1820">
    <property type="entry name" value="alpha/beta hydrolase"/>
    <property type="match status" value="1"/>
</dbReference>
<name>A0ABS5VZV8_9SPHN</name>
<comment type="caution">
    <text evidence="10">The sequence shown here is derived from an EMBL/GenBank/DDBJ whole genome shotgun (WGS) entry which is preliminary data.</text>
</comment>
<feature type="chain" id="PRO_5046347261" evidence="9">
    <location>
        <begin position="22"/>
        <end position="533"/>
    </location>
</feature>
<organism evidence="10 11">
    <name type="scientific">Croceibacterium selenioxidans</name>
    <dbReference type="NCBI Taxonomy" id="2838833"/>
    <lineage>
        <taxon>Bacteria</taxon>
        <taxon>Pseudomonadati</taxon>
        <taxon>Pseudomonadota</taxon>
        <taxon>Alphaproteobacteria</taxon>
        <taxon>Sphingomonadales</taxon>
        <taxon>Erythrobacteraceae</taxon>
        <taxon>Croceibacterium</taxon>
    </lineage>
</organism>
<evidence type="ECO:0000313" key="10">
    <source>
        <dbReference type="EMBL" id="MBT2133055.1"/>
    </source>
</evidence>
<dbReference type="SUPFAM" id="SSF53474">
    <property type="entry name" value="alpha/beta-Hydrolases"/>
    <property type="match status" value="1"/>
</dbReference>
<reference evidence="10 11" key="1">
    <citation type="submission" date="2021-05" db="EMBL/GenBank/DDBJ databases">
        <title>Croceibacterium sp. LX-88 genome sequence.</title>
        <authorList>
            <person name="Luo X."/>
        </authorList>
    </citation>
    <scope>NUCLEOTIDE SEQUENCE [LARGE SCALE GENOMIC DNA]</scope>
    <source>
        <strain evidence="10 11">LX-88</strain>
    </source>
</reference>
<gene>
    <name evidence="10" type="ORF">KK137_01805</name>
</gene>
<sequence>MRRTLLGTGLLRGLLSGGAVAALTAAAPAAAADCGDLAKMALDGGKVTSAELVAPGAFQQPGLPGNLPPGVANAAYRDLPQFCRVQATLTPTSDSDIKVEVWLPAKGWNGKFVGIGNGIWAGQLSYSQLADPLKRGYAVATTDTGHTGSGMTADWAIGHPEKLVDFGHRAVHQMVVTAKKSIATFYGSGPKLSYWNSCSTGGRQGLMAAHRYPDDFDAISAMAPANPMTDLMTQSMWAGWQPNRDPGAKVSVPKMAAVHRAAVAQCDKLDGLEDGVIGRPDACKFDPATIQCTGADNDQCLTAPQVETMRAIYHGPPGLPGWPAGSEMQLGALTQGPQPFPVALTYFSMLVFGDQQGWDWKTFDYQRDMQRSREYGADILNVPADGLKAFFARGGKLLMSHGWSDGLIPATNSLGFYDRLRPTLTSEQASNQFRLFMAPGMDHCSGGEGPSDFDTLGVIDEWATSGKAPNQIIATRPTAAGGPPGAPAGPPREPMTRPLCAWPAFAQYKGQGDPNDPASFQCTVTIAAGSTQS</sequence>
<keyword evidence="4 9" id="KW-0732">Signal</keyword>
<accession>A0ABS5VZV8</accession>
<feature type="signal peptide" evidence="9">
    <location>
        <begin position="1"/>
        <end position="21"/>
    </location>
</feature>
<dbReference type="Proteomes" id="UP000811255">
    <property type="component" value="Unassembled WGS sequence"/>
</dbReference>
<dbReference type="PANTHER" id="PTHR33938">
    <property type="entry name" value="FERULOYL ESTERASE B-RELATED"/>
    <property type="match status" value="1"/>
</dbReference>
<evidence type="ECO:0000256" key="4">
    <source>
        <dbReference type="ARBA" id="ARBA00022729"/>
    </source>
</evidence>
<evidence type="ECO:0000256" key="5">
    <source>
        <dbReference type="ARBA" id="ARBA00022801"/>
    </source>
</evidence>
<dbReference type="GO" id="GO:0016787">
    <property type="term" value="F:hydrolase activity"/>
    <property type="evidence" value="ECO:0007669"/>
    <property type="project" value="UniProtKB-KW"/>
</dbReference>
<dbReference type="EMBL" id="JAHFVK010000001">
    <property type="protein sequence ID" value="MBT2133055.1"/>
    <property type="molecule type" value="Genomic_DNA"/>
</dbReference>
<keyword evidence="11" id="KW-1185">Reference proteome</keyword>